<organism evidence="2 3">
    <name type="scientific">Chitinophaga agrisoli</name>
    <dbReference type="NCBI Taxonomy" id="2607653"/>
    <lineage>
        <taxon>Bacteria</taxon>
        <taxon>Pseudomonadati</taxon>
        <taxon>Bacteroidota</taxon>
        <taxon>Chitinophagia</taxon>
        <taxon>Chitinophagales</taxon>
        <taxon>Chitinophagaceae</taxon>
        <taxon>Chitinophaga</taxon>
    </lineage>
</organism>
<feature type="coiled-coil region" evidence="1">
    <location>
        <begin position="67"/>
        <end position="104"/>
    </location>
</feature>
<evidence type="ECO:0000313" key="2">
    <source>
        <dbReference type="EMBL" id="KAA2239215.1"/>
    </source>
</evidence>
<name>A0A5B2VJU5_9BACT</name>
<keyword evidence="3" id="KW-1185">Reference proteome</keyword>
<accession>A0A5B2VJU5</accession>
<proteinExistence type="predicted"/>
<keyword evidence="1" id="KW-0175">Coiled coil</keyword>
<dbReference type="AlphaFoldDB" id="A0A5B2VJU5"/>
<sequence>MKYASCIYRVLNHFTDNSCWHLNRSAQDFQDYRNSLTAQWDDTAAADINARFLGPHAEDEARMRGFLERKNVAIQQLCEKLNEVERVNDQIRSLSEKIQQALVACEEDLRRSVTNYDFSHNRKNDAEARIPQTIVLLNTANQNEFSPTY</sequence>
<reference evidence="2 3" key="2">
    <citation type="submission" date="2019-09" db="EMBL/GenBank/DDBJ databases">
        <authorList>
            <person name="Jin C."/>
        </authorList>
    </citation>
    <scope>NUCLEOTIDE SEQUENCE [LARGE SCALE GENOMIC DNA]</scope>
    <source>
        <strain evidence="2 3">BN140078</strain>
    </source>
</reference>
<protein>
    <submittedName>
        <fullName evidence="2">Uncharacterized protein</fullName>
    </submittedName>
</protein>
<gene>
    <name evidence="2" type="ORF">F0L74_23705</name>
</gene>
<reference evidence="2 3" key="1">
    <citation type="submission" date="2019-09" db="EMBL/GenBank/DDBJ databases">
        <title>Chitinophaga ginsengihumi sp. nov., isolated from soil of ginseng rhizosphere.</title>
        <authorList>
            <person name="Lee J."/>
        </authorList>
    </citation>
    <scope>NUCLEOTIDE SEQUENCE [LARGE SCALE GENOMIC DNA]</scope>
    <source>
        <strain evidence="2 3">BN140078</strain>
    </source>
</reference>
<comment type="caution">
    <text evidence="2">The sequence shown here is derived from an EMBL/GenBank/DDBJ whole genome shotgun (WGS) entry which is preliminary data.</text>
</comment>
<dbReference type="Proteomes" id="UP000324611">
    <property type="component" value="Unassembled WGS sequence"/>
</dbReference>
<dbReference type="RefSeq" id="WP_149840394.1">
    <property type="nucleotide sequence ID" value="NZ_VUOC01000004.1"/>
</dbReference>
<evidence type="ECO:0000313" key="3">
    <source>
        <dbReference type="Proteomes" id="UP000324611"/>
    </source>
</evidence>
<dbReference type="EMBL" id="VUOC01000004">
    <property type="protein sequence ID" value="KAA2239215.1"/>
    <property type="molecule type" value="Genomic_DNA"/>
</dbReference>
<evidence type="ECO:0000256" key="1">
    <source>
        <dbReference type="SAM" id="Coils"/>
    </source>
</evidence>